<dbReference type="Gene3D" id="3.90.15.10">
    <property type="entry name" value="Topoisomerase I, Chain A, domain 3"/>
    <property type="match status" value="1"/>
</dbReference>
<evidence type="ECO:0000256" key="3">
    <source>
        <dbReference type="ARBA" id="ARBA00012891"/>
    </source>
</evidence>
<reference evidence="9 10" key="1">
    <citation type="submission" date="2019-10" db="EMBL/GenBank/DDBJ databases">
        <authorList>
            <person name="Nie G."/>
            <person name="Ming H."/>
            <person name="Yi B."/>
        </authorList>
    </citation>
    <scope>NUCLEOTIDE SEQUENCE [LARGE SCALE GENOMIC DNA]</scope>
    <source>
        <strain evidence="9 10">CFH 90414</strain>
    </source>
</reference>
<dbReference type="Proteomes" id="UP000431080">
    <property type="component" value="Unassembled WGS sequence"/>
</dbReference>
<keyword evidence="4" id="KW-0799">Topoisomerase</keyword>
<evidence type="ECO:0000256" key="1">
    <source>
        <dbReference type="ARBA" id="ARBA00000213"/>
    </source>
</evidence>
<dbReference type="InterPro" id="IPR013500">
    <property type="entry name" value="TopoI_cat_euk"/>
</dbReference>
<dbReference type="Gene3D" id="3.30.66.10">
    <property type="entry name" value="DNA topoisomerase I domain"/>
    <property type="match status" value="1"/>
</dbReference>
<name>A0A6I2FB70_9MICO</name>
<dbReference type="SUPFAM" id="SSF55869">
    <property type="entry name" value="DNA topoisomerase I domain"/>
    <property type="match status" value="1"/>
</dbReference>
<protein>
    <recommendedName>
        <fullName evidence="3">DNA topoisomerase</fullName>
        <ecNumber evidence="3">5.6.2.1</ecNumber>
    </recommendedName>
</protein>
<dbReference type="InterPro" id="IPR035447">
    <property type="entry name" value="DNA_topo_I_N_sf"/>
</dbReference>
<dbReference type="EC" id="5.6.2.1" evidence="3"/>
<dbReference type="InterPro" id="IPR011010">
    <property type="entry name" value="DNA_brk_join_enz"/>
</dbReference>
<sequence length="330" mass="35948">MPRLKRVEPYASPGWRRVRRGSGFAYVHEDGSAAGRAERTRIAELAVPPAWTEVWIADAANAHILAVGVDAAGRRQYLYHPAWRERQDAEKFARMTELVRALPAARRLVARDLALDELPRERVLAAAFRTLDAGGLRVGSEESLATARSRGLTTLLVRNAAADASAGAVRFRFRAKGGISQDLLVPDAELAVFVEQNAGRAASARLYAWRDGRRYRALTASDVNDDIRTRTGGEFTAKDFRTLRGTLAAATQLAEIGTEATAKARARAVRDAVEEAARVLGNTPTIARASYIDPRVITAYEAGQVISRRGAPERALLDLVEPKADVEPDA</sequence>
<dbReference type="RefSeq" id="WP_153684128.1">
    <property type="nucleotide sequence ID" value="NZ_WJIF01000003.1"/>
</dbReference>
<dbReference type="PROSITE" id="PS52038">
    <property type="entry name" value="TOPO_IB_2"/>
    <property type="match status" value="1"/>
</dbReference>
<evidence type="ECO:0000313" key="9">
    <source>
        <dbReference type="EMBL" id="MRG59686.1"/>
    </source>
</evidence>
<gene>
    <name evidence="9" type="ORF">GE115_07345</name>
</gene>
<dbReference type="GO" id="GO:0003917">
    <property type="term" value="F:DNA topoisomerase type I (single strand cut, ATP-independent) activity"/>
    <property type="evidence" value="ECO:0007669"/>
    <property type="project" value="UniProtKB-EC"/>
</dbReference>
<dbReference type="GO" id="GO:0006265">
    <property type="term" value="P:DNA topological change"/>
    <property type="evidence" value="ECO:0007669"/>
    <property type="project" value="InterPro"/>
</dbReference>
<dbReference type="Pfam" id="PF21338">
    <property type="entry name" value="Top1B_N_bact"/>
    <property type="match status" value="1"/>
</dbReference>
<evidence type="ECO:0000256" key="6">
    <source>
        <dbReference type="ARBA" id="ARBA00023235"/>
    </source>
</evidence>
<feature type="domain" description="DNA topoisomerase IB N-terminal" evidence="8">
    <location>
        <begin position="23"/>
        <end position="70"/>
    </location>
</feature>
<evidence type="ECO:0000259" key="8">
    <source>
        <dbReference type="Pfam" id="PF21338"/>
    </source>
</evidence>
<dbReference type="InterPro" id="IPR014711">
    <property type="entry name" value="TopoI_cat_a-hlx-sub_euk"/>
</dbReference>
<comment type="catalytic activity">
    <reaction evidence="1">
        <text>ATP-independent breakage of single-stranded DNA, followed by passage and rejoining.</text>
        <dbReference type="EC" id="5.6.2.1"/>
    </reaction>
</comment>
<dbReference type="GO" id="GO:0003677">
    <property type="term" value="F:DNA binding"/>
    <property type="evidence" value="ECO:0007669"/>
    <property type="project" value="UniProtKB-KW"/>
</dbReference>
<organism evidence="9 10">
    <name type="scientific">Agromyces agglutinans</name>
    <dbReference type="NCBI Taxonomy" id="2662258"/>
    <lineage>
        <taxon>Bacteria</taxon>
        <taxon>Bacillati</taxon>
        <taxon>Actinomycetota</taxon>
        <taxon>Actinomycetes</taxon>
        <taxon>Micrococcales</taxon>
        <taxon>Microbacteriaceae</taxon>
        <taxon>Agromyces</taxon>
    </lineage>
</organism>
<dbReference type="AlphaFoldDB" id="A0A6I2FB70"/>
<evidence type="ECO:0000256" key="5">
    <source>
        <dbReference type="ARBA" id="ARBA00023125"/>
    </source>
</evidence>
<dbReference type="InterPro" id="IPR001631">
    <property type="entry name" value="TopoI"/>
</dbReference>
<accession>A0A6I2FB70</accession>
<evidence type="ECO:0000313" key="10">
    <source>
        <dbReference type="Proteomes" id="UP000431080"/>
    </source>
</evidence>
<dbReference type="Gene3D" id="1.10.132.120">
    <property type="match status" value="1"/>
</dbReference>
<evidence type="ECO:0000256" key="4">
    <source>
        <dbReference type="ARBA" id="ARBA00023029"/>
    </source>
</evidence>
<evidence type="ECO:0000259" key="7">
    <source>
        <dbReference type="Pfam" id="PF01028"/>
    </source>
</evidence>
<dbReference type="Pfam" id="PF01028">
    <property type="entry name" value="Topoisom_I"/>
    <property type="match status" value="1"/>
</dbReference>
<dbReference type="PRINTS" id="PR00416">
    <property type="entry name" value="EUTPISMRASEI"/>
</dbReference>
<feature type="domain" description="DNA topoisomerase I catalytic core eukaryotic-type" evidence="7">
    <location>
        <begin position="83"/>
        <end position="288"/>
    </location>
</feature>
<keyword evidence="10" id="KW-1185">Reference proteome</keyword>
<comment type="similarity">
    <text evidence="2">Belongs to the type IB topoisomerase family.</text>
</comment>
<proteinExistence type="inferred from homology"/>
<keyword evidence="5" id="KW-0238">DNA-binding</keyword>
<evidence type="ECO:0000256" key="2">
    <source>
        <dbReference type="ARBA" id="ARBA00006645"/>
    </source>
</evidence>
<comment type="caution">
    <text evidence="9">The sequence shown here is derived from an EMBL/GenBank/DDBJ whole genome shotgun (WGS) entry which is preliminary data.</text>
</comment>
<keyword evidence="6 9" id="KW-0413">Isomerase</keyword>
<dbReference type="EMBL" id="WJIF01000003">
    <property type="protein sequence ID" value="MRG59686.1"/>
    <property type="molecule type" value="Genomic_DNA"/>
</dbReference>
<dbReference type="SUPFAM" id="SSF56349">
    <property type="entry name" value="DNA breaking-rejoining enzymes"/>
    <property type="match status" value="1"/>
</dbReference>
<dbReference type="InterPro" id="IPR049331">
    <property type="entry name" value="Top1B_N_bact"/>
</dbReference>